<dbReference type="EMBL" id="RNRV01000006">
    <property type="protein sequence ID" value="MHO03728.1"/>
    <property type="molecule type" value="Genomic_DNA"/>
</dbReference>
<dbReference type="AlphaFoldDB" id="A0A3L0VV92"/>
<keyword evidence="1" id="KW-0812">Transmembrane</keyword>
<comment type="caution">
    <text evidence="2">The sequence shown here is derived from an EMBL/GenBank/DDBJ whole genome shotgun (WGS) entry which is preliminary data.</text>
</comment>
<accession>A0A3L0VV92</accession>
<dbReference type="Pfam" id="PF09842">
    <property type="entry name" value="DUF2069"/>
    <property type="match status" value="1"/>
</dbReference>
<organism evidence="2">
    <name type="scientific">Escherichia coli</name>
    <dbReference type="NCBI Taxonomy" id="562"/>
    <lineage>
        <taxon>Bacteria</taxon>
        <taxon>Pseudomonadati</taxon>
        <taxon>Pseudomonadota</taxon>
        <taxon>Gammaproteobacteria</taxon>
        <taxon>Enterobacterales</taxon>
        <taxon>Enterobacteriaceae</taxon>
        <taxon>Escherichia</taxon>
    </lineage>
</organism>
<feature type="transmembrane region" description="Helical" evidence="1">
    <location>
        <begin position="7"/>
        <end position="28"/>
    </location>
</feature>
<keyword evidence="1" id="KW-1133">Transmembrane helix</keyword>
<feature type="transmembrane region" description="Helical" evidence="1">
    <location>
        <begin position="34"/>
        <end position="51"/>
    </location>
</feature>
<gene>
    <name evidence="2" type="ORF">D9F05_04980</name>
</gene>
<evidence type="ECO:0000256" key="1">
    <source>
        <dbReference type="SAM" id="Phobius"/>
    </source>
</evidence>
<dbReference type="InterPro" id="IPR018643">
    <property type="entry name" value="DUF2069_membrane"/>
</dbReference>
<feature type="transmembrane region" description="Helical" evidence="1">
    <location>
        <begin position="63"/>
        <end position="82"/>
    </location>
</feature>
<keyword evidence="1" id="KW-0472">Membrane</keyword>
<protein>
    <submittedName>
        <fullName evidence="2">DUF2069 domain-containing protein</fullName>
    </submittedName>
</protein>
<proteinExistence type="predicted"/>
<evidence type="ECO:0000313" key="2">
    <source>
        <dbReference type="EMBL" id="MHO03728.1"/>
    </source>
</evidence>
<feature type="transmembrane region" description="Helical" evidence="1">
    <location>
        <begin position="88"/>
        <end position="108"/>
    </location>
</feature>
<reference evidence="2" key="1">
    <citation type="submission" date="2018-10" db="EMBL/GenBank/DDBJ databases">
        <authorList>
            <consortium name="NARMS: The National Antimicrobial Resistance Monitoring System"/>
        </authorList>
    </citation>
    <scope>NUCLEOTIDE SEQUENCE [LARGE SCALE GENOMIC DNA]</scope>
    <source>
        <strain evidence="2">CVM N17EC0388</strain>
    </source>
</reference>
<sequence length="131" mass="15080">MTTRFARLLTLVGFFGLLGWVILWHLFLSPHPDLNPWLLPVIWTVPLLFPLKGIVQGNPYTHAWGNFVLMPYFLHALTLITTDEGERWLAVVELVFTTLAFVGTIYYARLRGRELGLSIRKKKGDLSQEEK</sequence>
<name>A0A3L0VV92_ECOLX</name>